<keyword evidence="4" id="KW-0472">Membrane</keyword>
<dbReference type="Proteomes" id="UP000254330">
    <property type="component" value="Unassembled WGS sequence"/>
</dbReference>
<protein>
    <submittedName>
        <fullName evidence="5">Multiple resistance and pH homeostasis protein G</fullName>
    </submittedName>
    <submittedName>
        <fullName evidence="6">Multisubunit sodium/proton antiporter MrpG subunit</fullName>
    </submittedName>
</protein>
<dbReference type="EMBL" id="SNZG01000003">
    <property type="protein sequence ID" value="TDR42727.1"/>
    <property type="molecule type" value="Genomic_DNA"/>
</dbReference>
<evidence type="ECO:0000313" key="7">
    <source>
        <dbReference type="Proteomes" id="UP000254330"/>
    </source>
</evidence>
<feature type="transmembrane region" description="Helical" evidence="4">
    <location>
        <begin position="42"/>
        <end position="64"/>
    </location>
</feature>
<proteinExistence type="inferred from homology"/>
<comment type="caution">
    <text evidence="5">The sequence shown here is derived from an EMBL/GenBank/DDBJ whole genome shotgun (WGS) entry which is preliminary data.</text>
</comment>
<dbReference type="GO" id="GO:0016020">
    <property type="term" value="C:membrane"/>
    <property type="evidence" value="ECO:0007669"/>
    <property type="project" value="UniProtKB-SubCell"/>
</dbReference>
<dbReference type="PANTHER" id="PTHR34703">
    <property type="entry name" value="ANTIPORTER SUBUNIT MNHG2-RELATED"/>
    <property type="match status" value="1"/>
</dbReference>
<comment type="similarity">
    <text evidence="2">Belongs to the CPA3 antiporters (TC 2.A.63) subunit G family.</text>
</comment>
<dbReference type="Proteomes" id="UP000294641">
    <property type="component" value="Unassembled WGS sequence"/>
</dbReference>
<feature type="transmembrane region" description="Helical" evidence="4">
    <location>
        <begin position="6"/>
        <end position="30"/>
    </location>
</feature>
<dbReference type="InterPro" id="IPR005133">
    <property type="entry name" value="PhaG_MnhG_YufB"/>
</dbReference>
<feature type="transmembrane region" description="Helical" evidence="4">
    <location>
        <begin position="70"/>
        <end position="91"/>
    </location>
</feature>
<gene>
    <name evidence="5" type="primary">mrpG_2</name>
    <name evidence="6" type="ORF">DFR61_103103</name>
    <name evidence="5" type="ORF">NCTC10597_02182</name>
</gene>
<evidence type="ECO:0000256" key="1">
    <source>
        <dbReference type="ARBA" id="ARBA00004141"/>
    </source>
</evidence>
<evidence type="ECO:0000313" key="8">
    <source>
        <dbReference type="Proteomes" id="UP000294641"/>
    </source>
</evidence>
<evidence type="ECO:0000256" key="4">
    <source>
        <dbReference type="SAM" id="Phobius"/>
    </source>
</evidence>
<evidence type="ECO:0000313" key="5">
    <source>
        <dbReference type="EMBL" id="STX10436.1"/>
    </source>
</evidence>
<dbReference type="NCBIfam" id="TIGR01300">
    <property type="entry name" value="CPA3_mnhG_phaG"/>
    <property type="match status" value="1"/>
</dbReference>
<dbReference type="EMBL" id="UGNP01000001">
    <property type="protein sequence ID" value="STX10436.1"/>
    <property type="molecule type" value="Genomic_DNA"/>
</dbReference>
<name>A0A8B4QCJ1_9BACL</name>
<evidence type="ECO:0000313" key="6">
    <source>
        <dbReference type="EMBL" id="TDR42727.1"/>
    </source>
</evidence>
<dbReference type="AlphaFoldDB" id="A0A8B4QCJ1"/>
<keyword evidence="4" id="KW-0812">Transmembrane</keyword>
<keyword evidence="3" id="KW-0813">Transport</keyword>
<dbReference type="PANTHER" id="PTHR34703:SF1">
    <property type="entry name" value="ANTIPORTER SUBUNIT MNHG2-RELATED"/>
    <property type="match status" value="1"/>
</dbReference>
<dbReference type="GO" id="GO:0015385">
    <property type="term" value="F:sodium:proton antiporter activity"/>
    <property type="evidence" value="ECO:0007669"/>
    <property type="project" value="TreeGrafter"/>
</dbReference>
<keyword evidence="8" id="KW-1185">Reference proteome</keyword>
<sequence>MTVEILINVLIAVCLALGTFFIIVTAIGLIRFPDAYTRAHAASKSATLGVMFILIGVFIHFWYIEGNYNPRILLGILFLFITGPIGGHIMARAAYFSGVKPWSGTVKDDLKPEYERKKKEFEEQQK</sequence>
<comment type="subcellular location">
    <subcellularLocation>
        <location evidence="1">Membrane</location>
        <topology evidence="1">Multi-pass membrane protein</topology>
    </subcellularLocation>
</comment>
<evidence type="ECO:0000256" key="3">
    <source>
        <dbReference type="ARBA" id="ARBA00022449"/>
    </source>
</evidence>
<accession>A0A8B4QCJ1</accession>
<organism evidence="5 7">
    <name type="scientific">Kurthia zopfii</name>
    <dbReference type="NCBI Taxonomy" id="1650"/>
    <lineage>
        <taxon>Bacteria</taxon>
        <taxon>Bacillati</taxon>
        <taxon>Bacillota</taxon>
        <taxon>Bacilli</taxon>
        <taxon>Bacillales</taxon>
        <taxon>Caryophanaceae</taxon>
        <taxon>Kurthia</taxon>
    </lineage>
</organism>
<reference evidence="6 8" key="2">
    <citation type="submission" date="2019-03" db="EMBL/GenBank/DDBJ databases">
        <title>Genomic Encyclopedia of Type Strains, Phase IV (KMG-IV): sequencing the most valuable type-strain genomes for metagenomic binning, comparative biology and taxonomic classification.</title>
        <authorList>
            <person name="Goeker M."/>
        </authorList>
    </citation>
    <scope>NUCLEOTIDE SEQUENCE [LARGE SCALE GENOMIC DNA]</scope>
    <source>
        <strain evidence="6 8">DSM 20580</strain>
    </source>
</reference>
<dbReference type="Pfam" id="PF03334">
    <property type="entry name" value="PhaG_MnhG_YufB"/>
    <property type="match status" value="1"/>
</dbReference>
<reference evidence="5 7" key="1">
    <citation type="submission" date="2018-06" db="EMBL/GenBank/DDBJ databases">
        <authorList>
            <consortium name="Pathogen Informatics"/>
            <person name="Doyle S."/>
        </authorList>
    </citation>
    <scope>NUCLEOTIDE SEQUENCE [LARGE SCALE GENOMIC DNA]</scope>
    <source>
        <strain evidence="5 7">NCTC10597</strain>
    </source>
</reference>
<keyword evidence="3" id="KW-0050">Antiport</keyword>
<keyword evidence="4" id="KW-1133">Transmembrane helix</keyword>
<evidence type="ECO:0000256" key="2">
    <source>
        <dbReference type="ARBA" id="ARBA00008404"/>
    </source>
</evidence>
<dbReference type="NCBIfam" id="NF009314">
    <property type="entry name" value="PRK12674.1-2"/>
    <property type="match status" value="1"/>
</dbReference>